<protein>
    <recommendedName>
        <fullName evidence="3">Bifunctional inhibitor/plant lipid transfer protein/seed storage helical domain-containing protein</fullName>
    </recommendedName>
</protein>
<dbReference type="AlphaFoldDB" id="A0AAN9PMK9"/>
<evidence type="ECO:0000259" key="3">
    <source>
        <dbReference type="SMART" id="SM00499"/>
    </source>
</evidence>
<dbReference type="InterPro" id="IPR051636">
    <property type="entry name" value="Plant_LTP/defense-related"/>
</dbReference>
<dbReference type="EMBL" id="JAYKXN010000003">
    <property type="protein sequence ID" value="KAK7303424.1"/>
    <property type="molecule type" value="Genomic_DNA"/>
</dbReference>
<proteinExistence type="inferred from homology"/>
<comment type="caution">
    <text evidence="4">The sequence shown here is derived from an EMBL/GenBank/DDBJ whole genome shotgun (WGS) entry which is preliminary data.</text>
</comment>
<evidence type="ECO:0000256" key="2">
    <source>
        <dbReference type="SAM" id="SignalP"/>
    </source>
</evidence>
<gene>
    <name evidence="4" type="ORF">RJT34_14330</name>
</gene>
<evidence type="ECO:0000313" key="4">
    <source>
        <dbReference type="EMBL" id="KAK7303424.1"/>
    </source>
</evidence>
<dbReference type="InterPro" id="IPR027923">
    <property type="entry name" value="Hydrophob_seed_dom"/>
</dbReference>
<dbReference type="Proteomes" id="UP001359559">
    <property type="component" value="Unassembled WGS sequence"/>
</dbReference>
<reference evidence="4 5" key="1">
    <citation type="submission" date="2024-01" db="EMBL/GenBank/DDBJ databases">
        <title>The genomes of 5 underutilized Papilionoideae crops provide insights into root nodulation and disease resistance.</title>
        <authorList>
            <person name="Yuan L."/>
        </authorList>
    </citation>
    <scope>NUCLEOTIDE SEQUENCE [LARGE SCALE GENOMIC DNA]</scope>
    <source>
        <strain evidence="4">LY-2023</strain>
        <tissue evidence="4">Leaf</tissue>
    </source>
</reference>
<dbReference type="SMART" id="SM00499">
    <property type="entry name" value="AAI"/>
    <property type="match status" value="1"/>
</dbReference>
<dbReference type="InterPro" id="IPR016140">
    <property type="entry name" value="Bifunc_inhib/LTP/seed_store"/>
</dbReference>
<comment type="similarity">
    <text evidence="1">Belongs to the plant LTP family. PEARLI1 subfamily.</text>
</comment>
<dbReference type="SUPFAM" id="SSF47699">
    <property type="entry name" value="Bifunctional inhibitor/lipid-transfer protein/seed storage 2S albumin"/>
    <property type="match status" value="1"/>
</dbReference>
<keyword evidence="2" id="KW-0732">Signal</keyword>
<dbReference type="CDD" id="cd01958">
    <property type="entry name" value="HPS_like"/>
    <property type="match status" value="1"/>
</dbReference>
<evidence type="ECO:0000256" key="1">
    <source>
        <dbReference type="ARBA" id="ARBA00008965"/>
    </source>
</evidence>
<feature type="signal peptide" evidence="2">
    <location>
        <begin position="1"/>
        <end position="27"/>
    </location>
</feature>
<name>A0AAN9PMK9_CLITE</name>
<organism evidence="4 5">
    <name type="scientific">Clitoria ternatea</name>
    <name type="common">Butterfly pea</name>
    <dbReference type="NCBI Taxonomy" id="43366"/>
    <lineage>
        <taxon>Eukaryota</taxon>
        <taxon>Viridiplantae</taxon>
        <taxon>Streptophyta</taxon>
        <taxon>Embryophyta</taxon>
        <taxon>Tracheophyta</taxon>
        <taxon>Spermatophyta</taxon>
        <taxon>Magnoliopsida</taxon>
        <taxon>eudicotyledons</taxon>
        <taxon>Gunneridae</taxon>
        <taxon>Pentapetalae</taxon>
        <taxon>rosids</taxon>
        <taxon>fabids</taxon>
        <taxon>Fabales</taxon>
        <taxon>Fabaceae</taxon>
        <taxon>Papilionoideae</taxon>
        <taxon>50 kb inversion clade</taxon>
        <taxon>NPAAA clade</taxon>
        <taxon>indigoferoid/millettioid clade</taxon>
        <taxon>Phaseoleae</taxon>
        <taxon>Clitoria</taxon>
    </lineage>
</organism>
<dbReference type="Gene3D" id="1.10.110.10">
    <property type="entry name" value="Plant lipid-transfer and hydrophobic proteins"/>
    <property type="match status" value="1"/>
</dbReference>
<feature type="chain" id="PRO_5042828379" description="Bifunctional inhibitor/plant lipid transfer protein/seed storage helical domain-containing protein" evidence="2">
    <location>
        <begin position="28"/>
        <end position="128"/>
    </location>
</feature>
<sequence>MVSKGNVASYVAMLLCLNLLCSTMVSSTYIPVVPEPVPSGPSERGTCPMDALKLGVCAKVLNLVNVKLGSPPTLPCCELIKGLADLEAAVCLCTALKANVLGINLDVPLSLSIILNNCGRKNTGFQCP</sequence>
<keyword evidence="5" id="KW-1185">Reference proteome</keyword>
<dbReference type="PANTHER" id="PTHR31731">
    <property type="match status" value="1"/>
</dbReference>
<evidence type="ECO:0000313" key="5">
    <source>
        <dbReference type="Proteomes" id="UP001359559"/>
    </source>
</evidence>
<feature type="domain" description="Bifunctional inhibitor/plant lipid transfer protein/seed storage helical" evidence="3">
    <location>
        <begin position="47"/>
        <end position="127"/>
    </location>
</feature>
<dbReference type="Pfam" id="PF14547">
    <property type="entry name" value="Hydrophob_seed"/>
    <property type="match status" value="1"/>
</dbReference>
<dbReference type="InterPro" id="IPR036312">
    <property type="entry name" value="Bifun_inhib/LTP/seed_sf"/>
</dbReference>
<accession>A0AAN9PMK9</accession>